<comment type="subcellular location">
    <subcellularLocation>
        <location evidence="1 7">Cell membrane</location>
        <topology evidence="1 7">Multi-pass membrane protein</topology>
    </subcellularLocation>
</comment>
<evidence type="ECO:0000256" key="1">
    <source>
        <dbReference type="ARBA" id="ARBA00004651"/>
    </source>
</evidence>
<evidence type="ECO:0000256" key="4">
    <source>
        <dbReference type="ARBA" id="ARBA00022692"/>
    </source>
</evidence>
<dbReference type="Pfam" id="PF00528">
    <property type="entry name" value="BPD_transp_1"/>
    <property type="match status" value="1"/>
</dbReference>
<protein>
    <submittedName>
        <fullName evidence="9">Raffinose/stachyose/melibiose transport system permease protein</fullName>
    </submittedName>
</protein>
<comment type="caution">
    <text evidence="9">The sequence shown here is derived from an EMBL/GenBank/DDBJ whole genome shotgun (WGS) entry which is preliminary data.</text>
</comment>
<dbReference type="PANTHER" id="PTHR43744:SF12">
    <property type="entry name" value="ABC TRANSPORTER PERMEASE PROTEIN MG189-RELATED"/>
    <property type="match status" value="1"/>
</dbReference>
<feature type="transmembrane region" description="Helical" evidence="7">
    <location>
        <begin position="159"/>
        <end position="178"/>
    </location>
</feature>
<keyword evidence="10" id="KW-1185">Reference proteome</keyword>
<name>A0A7X0F1H9_9ACTN</name>
<evidence type="ECO:0000256" key="7">
    <source>
        <dbReference type="RuleBase" id="RU363032"/>
    </source>
</evidence>
<dbReference type="InterPro" id="IPR035906">
    <property type="entry name" value="MetI-like_sf"/>
</dbReference>
<sequence length="296" mass="32319">MIALGSSMERPAASHGGTARASLGVRALAGRLLGWSLLGAFAVAMLYPVLWMVLSGFKDNQEIFNQPWAPPGELRWENYARAWDLGVVRYFGNSVIVTGASIVATTLISAWAAYGLCRLRLPFGNAVALLVLGGLLLSPTVALIPLFRLLTSIGLFDTHWALIVLYTAFRIPFTIFLIRAYMIELPRAVDEAATIDGATRTQIFWRVILPMCRPILVSAALLQALFAWNEFAFALVFISDESLKTLPVGLVAMQSRLLTDWPVVLAGLTMAALPTILLFLVGQRQFLRGLTEGVGK</sequence>
<keyword evidence="3" id="KW-1003">Cell membrane</keyword>
<dbReference type="GO" id="GO:0055085">
    <property type="term" value="P:transmembrane transport"/>
    <property type="evidence" value="ECO:0007669"/>
    <property type="project" value="InterPro"/>
</dbReference>
<dbReference type="PANTHER" id="PTHR43744">
    <property type="entry name" value="ABC TRANSPORTER PERMEASE PROTEIN MG189-RELATED-RELATED"/>
    <property type="match status" value="1"/>
</dbReference>
<comment type="similarity">
    <text evidence="7">Belongs to the binding-protein-dependent transport system permease family.</text>
</comment>
<feature type="transmembrane region" description="Helical" evidence="7">
    <location>
        <begin position="215"/>
        <end position="238"/>
    </location>
</feature>
<dbReference type="RefSeq" id="WP_221496591.1">
    <property type="nucleotide sequence ID" value="NZ_JACHJB010000002.1"/>
</dbReference>
<organism evidence="9 10">
    <name type="scientific">Nonomuraea muscovyensis</name>
    <dbReference type="NCBI Taxonomy" id="1124761"/>
    <lineage>
        <taxon>Bacteria</taxon>
        <taxon>Bacillati</taxon>
        <taxon>Actinomycetota</taxon>
        <taxon>Actinomycetes</taxon>
        <taxon>Streptosporangiales</taxon>
        <taxon>Streptosporangiaceae</taxon>
        <taxon>Nonomuraea</taxon>
    </lineage>
</organism>
<evidence type="ECO:0000256" key="3">
    <source>
        <dbReference type="ARBA" id="ARBA00022475"/>
    </source>
</evidence>
<feature type="transmembrane region" description="Helical" evidence="7">
    <location>
        <begin position="126"/>
        <end position="147"/>
    </location>
</feature>
<gene>
    <name evidence="9" type="ORF">FHU36_005480</name>
</gene>
<feature type="domain" description="ABC transmembrane type-1" evidence="8">
    <location>
        <begin position="91"/>
        <end position="282"/>
    </location>
</feature>
<feature type="transmembrane region" description="Helical" evidence="7">
    <location>
        <begin position="90"/>
        <end position="114"/>
    </location>
</feature>
<dbReference type="PROSITE" id="PS50928">
    <property type="entry name" value="ABC_TM1"/>
    <property type="match status" value="1"/>
</dbReference>
<keyword evidence="6 7" id="KW-0472">Membrane</keyword>
<evidence type="ECO:0000313" key="10">
    <source>
        <dbReference type="Proteomes" id="UP000583800"/>
    </source>
</evidence>
<evidence type="ECO:0000256" key="6">
    <source>
        <dbReference type="ARBA" id="ARBA00023136"/>
    </source>
</evidence>
<dbReference type="Gene3D" id="1.10.3720.10">
    <property type="entry name" value="MetI-like"/>
    <property type="match status" value="1"/>
</dbReference>
<dbReference type="EMBL" id="JACHJB010000002">
    <property type="protein sequence ID" value="MBB6348935.1"/>
    <property type="molecule type" value="Genomic_DNA"/>
</dbReference>
<proteinExistence type="inferred from homology"/>
<feature type="transmembrane region" description="Helical" evidence="7">
    <location>
        <begin position="258"/>
        <end position="281"/>
    </location>
</feature>
<dbReference type="Proteomes" id="UP000583800">
    <property type="component" value="Unassembled WGS sequence"/>
</dbReference>
<feature type="transmembrane region" description="Helical" evidence="7">
    <location>
        <begin position="32"/>
        <end position="54"/>
    </location>
</feature>
<evidence type="ECO:0000256" key="5">
    <source>
        <dbReference type="ARBA" id="ARBA00022989"/>
    </source>
</evidence>
<dbReference type="AlphaFoldDB" id="A0A7X0F1H9"/>
<keyword evidence="4 7" id="KW-0812">Transmembrane</keyword>
<evidence type="ECO:0000313" key="9">
    <source>
        <dbReference type="EMBL" id="MBB6348935.1"/>
    </source>
</evidence>
<evidence type="ECO:0000259" key="8">
    <source>
        <dbReference type="PROSITE" id="PS50928"/>
    </source>
</evidence>
<dbReference type="GO" id="GO:0005886">
    <property type="term" value="C:plasma membrane"/>
    <property type="evidence" value="ECO:0007669"/>
    <property type="project" value="UniProtKB-SubCell"/>
</dbReference>
<reference evidence="9 10" key="1">
    <citation type="submission" date="2020-08" db="EMBL/GenBank/DDBJ databases">
        <title>Sequencing the genomes of 1000 actinobacteria strains.</title>
        <authorList>
            <person name="Klenk H.-P."/>
        </authorList>
    </citation>
    <scope>NUCLEOTIDE SEQUENCE [LARGE SCALE GENOMIC DNA]</scope>
    <source>
        <strain evidence="9 10">DSM 45913</strain>
    </source>
</reference>
<keyword evidence="5 7" id="KW-1133">Transmembrane helix</keyword>
<dbReference type="InterPro" id="IPR000515">
    <property type="entry name" value="MetI-like"/>
</dbReference>
<evidence type="ECO:0000256" key="2">
    <source>
        <dbReference type="ARBA" id="ARBA00022448"/>
    </source>
</evidence>
<dbReference type="SUPFAM" id="SSF161098">
    <property type="entry name" value="MetI-like"/>
    <property type="match status" value="1"/>
</dbReference>
<keyword evidence="2 7" id="KW-0813">Transport</keyword>
<accession>A0A7X0F1H9</accession>
<dbReference type="CDD" id="cd06261">
    <property type="entry name" value="TM_PBP2"/>
    <property type="match status" value="1"/>
</dbReference>